<dbReference type="PANTHER" id="PTHR10742">
    <property type="entry name" value="FLAVIN MONOAMINE OXIDASE"/>
    <property type="match status" value="1"/>
</dbReference>
<reference evidence="6 7" key="1">
    <citation type="submission" date="2018-04" db="EMBL/GenBank/DDBJ databases">
        <authorList>
            <person name="Zhang X."/>
            <person name="Yuan J."/>
            <person name="Li F."/>
            <person name="Xiang J."/>
        </authorList>
    </citation>
    <scope>NUCLEOTIDE SEQUENCE [LARGE SCALE GENOMIC DNA]</scope>
    <source>
        <tissue evidence="6">Muscle</tissue>
    </source>
</reference>
<comment type="cofactor">
    <cofactor evidence="1 4">
        <name>FAD</name>
        <dbReference type="ChEBI" id="CHEBI:57692"/>
    </cofactor>
</comment>
<dbReference type="EC" id="1.4.3.-" evidence="4"/>
<keyword evidence="7" id="KW-1185">Reference proteome</keyword>
<dbReference type="AlphaFoldDB" id="A0A3R7M982"/>
<evidence type="ECO:0000256" key="1">
    <source>
        <dbReference type="ARBA" id="ARBA00001974"/>
    </source>
</evidence>
<comment type="similarity">
    <text evidence="4">Belongs to the flavin monoamine oxidase family.</text>
</comment>
<feature type="binding site" evidence="3">
    <location>
        <position position="427"/>
    </location>
    <ligand>
        <name>substrate</name>
    </ligand>
</feature>
<dbReference type="EMBL" id="QCYY01001772">
    <property type="protein sequence ID" value="ROT75486.1"/>
    <property type="molecule type" value="Genomic_DNA"/>
</dbReference>
<evidence type="ECO:0000256" key="3">
    <source>
        <dbReference type="PIRSR" id="PIRSR601613-1"/>
    </source>
</evidence>
<dbReference type="InterPro" id="IPR050281">
    <property type="entry name" value="Flavin_monoamine_oxidase"/>
</dbReference>
<proteinExistence type="inferred from homology"/>
<protein>
    <recommendedName>
        <fullName evidence="4">Amine oxidase</fullName>
        <ecNumber evidence="4">1.4.3.-</ecNumber>
    </recommendedName>
</protein>
<dbReference type="PANTHER" id="PTHR10742:SF410">
    <property type="entry name" value="LYSINE-SPECIFIC HISTONE DEMETHYLASE 2"/>
    <property type="match status" value="1"/>
</dbReference>
<evidence type="ECO:0000313" key="6">
    <source>
        <dbReference type="EMBL" id="ROT75486.1"/>
    </source>
</evidence>
<name>A0A3R7M982_PENVA</name>
<dbReference type="GO" id="GO:0008131">
    <property type="term" value="F:primary methylamine oxidase activity"/>
    <property type="evidence" value="ECO:0007669"/>
    <property type="project" value="UniProtKB-ARBA"/>
</dbReference>
<dbReference type="Pfam" id="PF01593">
    <property type="entry name" value="Amino_oxidase"/>
    <property type="match status" value="1"/>
</dbReference>
<reference evidence="6 7" key="2">
    <citation type="submission" date="2019-01" db="EMBL/GenBank/DDBJ databases">
        <title>The decoding of complex shrimp genome reveals the adaptation for benthos swimmer, frequently molting mechanism and breeding impact on genome.</title>
        <authorList>
            <person name="Sun Y."/>
            <person name="Gao Y."/>
            <person name="Yu Y."/>
        </authorList>
    </citation>
    <scope>NUCLEOTIDE SEQUENCE [LARGE SCALE GENOMIC DNA]</scope>
    <source>
        <tissue evidence="6">Muscle</tissue>
    </source>
</reference>
<dbReference type="SUPFAM" id="SSF51905">
    <property type="entry name" value="FAD/NAD(P)-binding domain"/>
    <property type="match status" value="1"/>
</dbReference>
<dbReference type="Gene3D" id="3.90.660.10">
    <property type="match status" value="1"/>
</dbReference>
<evidence type="ECO:0000313" key="7">
    <source>
        <dbReference type="Proteomes" id="UP000283509"/>
    </source>
</evidence>
<evidence type="ECO:0000256" key="2">
    <source>
        <dbReference type="ARBA" id="ARBA00023002"/>
    </source>
</evidence>
<gene>
    <name evidence="6" type="ORF">C7M84_005979</name>
</gene>
<keyword evidence="4" id="KW-0274">FAD</keyword>
<dbReference type="InterPro" id="IPR002937">
    <property type="entry name" value="Amino_oxidase"/>
</dbReference>
<dbReference type="InterPro" id="IPR001613">
    <property type="entry name" value="Flavin_amine_oxidase"/>
</dbReference>
<feature type="domain" description="Amine oxidase" evidence="5">
    <location>
        <begin position="99"/>
        <end position="542"/>
    </location>
</feature>
<dbReference type="SUPFAM" id="SSF54373">
    <property type="entry name" value="FAD-linked reductases, C-terminal domain"/>
    <property type="match status" value="1"/>
</dbReference>
<evidence type="ECO:0000256" key="4">
    <source>
        <dbReference type="RuleBase" id="RU362067"/>
    </source>
</evidence>
<dbReference type="InterPro" id="IPR036188">
    <property type="entry name" value="FAD/NAD-bd_sf"/>
</dbReference>
<feature type="binding site" evidence="3">
    <location>
        <begin position="120"/>
        <end position="121"/>
    </location>
    <ligand>
        <name>FAD</name>
        <dbReference type="ChEBI" id="CHEBI:57692"/>
    </ligand>
</feature>
<evidence type="ECO:0000259" key="5">
    <source>
        <dbReference type="Pfam" id="PF01593"/>
    </source>
</evidence>
<dbReference type="Proteomes" id="UP000283509">
    <property type="component" value="Unassembled WGS sequence"/>
</dbReference>
<organism evidence="6 7">
    <name type="scientific">Penaeus vannamei</name>
    <name type="common">Whiteleg shrimp</name>
    <name type="synonym">Litopenaeus vannamei</name>
    <dbReference type="NCBI Taxonomy" id="6689"/>
    <lineage>
        <taxon>Eukaryota</taxon>
        <taxon>Metazoa</taxon>
        <taxon>Ecdysozoa</taxon>
        <taxon>Arthropoda</taxon>
        <taxon>Crustacea</taxon>
        <taxon>Multicrustacea</taxon>
        <taxon>Malacostraca</taxon>
        <taxon>Eumalacostraca</taxon>
        <taxon>Eucarida</taxon>
        <taxon>Decapoda</taxon>
        <taxon>Dendrobranchiata</taxon>
        <taxon>Penaeoidea</taxon>
        <taxon>Penaeidae</taxon>
        <taxon>Penaeus</taxon>
    </lineage>
</organism>
<dbReference type="PRINTS" id="PR00757">
    <property type="entry name" value="AMINEOXDASEF"/>
</dbReference>
<dbReference type="Gene3D" id="3.50.50.60">
    <property type="entry name" value="FAD/NAD(P)-binding domain"/>
    <property type="match status" value="1"/>
</dbReference>
<comment type="caution">
    <text evidence="6">The sequence shown here is derived from an EMBL/GenBank/DDBJ whole genome shotgun (WGS) entry which is preliminary data.</text>
</comment>
<feature type="binding site" evidence="3">
    <location>
        <position position="304"/>
    </location>
    <ligand>
        <name>FAD</name>
        <dbReference type="ChEBI" id="CHEBI:57692"/>
    </ligand>
</feature>
<sequence>MRLRKTSVGHRQVFGRLLFVLARSGRHFHGVSHRRCRLFRILCRRNGLDDMVVHLLSVLAFMCQTLALSSSHPCDIDENPAAWITNHIKKDVVIVGGGVAGLSAAKELLAAGISDVIVLEAQDYLGGRVKTYREGDILTEDGAEWINGGRFNPLYGLAADLGGLTMPLPDTAYDWRAKTQSGEVADARGYDAAAWVMEECERDSVLQNYLDKGYGECYENKFPGAYDWEMARPAEQAAWLHYTEMWVNKDTGLVDWKDISGLDADHFTDWGLDEWNQWADGFDTLVNYLKADIPVANMKTSSPVCRIFYGRKVAGKRLRNRVLVVTQDGTSYLAHHVVVTASIGHLKERHDRIFTPALNSAYRDAMAVTELGLADKVQLGWDSPWWGNDPLDLQVIFTEDLPGEMSWLQGIMEFMTIHQQPNMLQAFVPGNYARQMEALPEDTVKQHLVAHLATVTGQTVPPPTFFRRSLWEDNVWMRGSYNSYVTVEGALSVMPNRSPLARTVRRNGKPLLLMAGEHTHTTRYGSVDGAMATGVREAKKIIRYRK</sequence>
<dbReference type="OrthoDB" id="6353658at2759"/>
<accession>A0A3R7M982</accession>
<keyword evidence="2 4" id="KW-0560">Oxidoreductase</keyword>
<keyword evidence="4" id="KW-0285">Flavoprotein</keyword>